<dbReference type="Proteomes" id="UP000023152">
    <property type="component" value="Unassembled WGS sequence"/>
</dbReference>
<comment type="caution">
    <text evidence="1">The sequence shown here is derived from an EMBL/GenBank/DDBJ whole genome shotgun (WGS) entry which is preliminary data.</text>
</comment>
<protein>
    <submittedName>
        <fullName evidence="1">Uncharacterized protein</fullName>
    </submittedName>
</protein>
<organism evidence="1 2">
    <name type="scientific">Reticulomyxa filosa</name>
    <dbReference type="NCBI Taxonomy" id="46433"/>
    <lineage>
        <taxon>Eukaryota</taxon>
        <taxon>Sar</taxon>
        <taxon>Rhizaria</taxon>
        <taxon>Retaria</taxon>
        <taxon>Foraminifera</taxon>
        <taxon>Monothalamids</taxon>
        <taxon>Reticulomyxidae</taxon>
        <taxon>Reticulomyxa</taxon>
    </lineage>
</organism>
<proteinExistence type="predicted"/>
<dbReference type="AlphaFoldDB" id="X6MBP2"/>
<sequence length="266" mass="30903">MSDISGTLEQETPEETGKNAAPIVLDYGHSVIHRLNEFQSKQIKYLQREISFLVRNNDPYRHLIDARFDILERAFLAKIRSRKRLEIDCFNNKITKTAQIEGIRSVFSKDAKIQFICYFFGRNDYFEKLKSKEQKELKDTTTDEHASDITATTKSKKVDRLKKRAEKIKPFGDKVPKDNDATTAPSEEEIRIRTQVIMLSEPEYCKHFIYADEFLEKLIALSASLPNELEALEDFESRIEAKRKKMLNELLAQKKEATAVSLNNYL</sequence>
<evidence type="ECO:0000313" key="2">
    <source>
        <dbReference type="Proteomes" id="UP000023152"/>
    </source>
</evidence>
<keyword evidence="2" id="KW-1185">Reference proteome</keyword>
<reference evidence="1 2" key="1">
    <citation type="journal article" date="2013" name="Curr. Biol.">
        <title>The Genome of the Foraminiferan Reticulomyxa filosa.</title>
        <authorList>
            <person name="Glockner G."/>
            <person name="Hulsmann N."/>
            <person name="Schleicher M."/>
            <person name="Noegel A.A."/>
            <person name="Eichinger L."/>
            <person name="Gallinger C."/>
            <person name="Pawlowski J."/>
            <person name="Sierra R."/>
            <person name="Euteneuer U."/>
            <person name="Pillet L."/>
            <person name="Moustafa A."/>
            <person name="Platzer M."/>
            <person name="Groth M."/>
            <person name="Szafranski K."/>
            <person name="Schliwa M."/>
        </authorList>
    </citation>
    <scope>NUCLEOTIDE SEQUENCE [LARGE SCALE GENOMIC DNA]</scope>
</reference>
<accession>X6MBP2</accession>
<evidence type="ECO:0000313" key="1">
    <source>
        <dbReference type="EMBL" id="ETO10455.1"/>
    </source>
</evidence>
<name>X6MBP2_RETFI</name>
<dbReference type="EMBL" id="ASPP01023462">
    <property type="protein sequence ID" value="ETO10455.1"/>
    <property type="molecule type" value="Genomic_DNA"/>
</dbReference>
<gene>
    <name evidence="1" type="ORF">RFI_26920</name>
</gene>